<comment type="caution">
    <text evidence="9">The sequence shown here is derived from an EMBL/GenBank/DDBJ whole genome shotgun (WGS) entry which is preliminary data.</text>
</comment>
<dbReference type="Pfam" id="PF00698">
    <property type="entry name" value="Acyl_transf_1"/>
    <property type="match status" value="1"/>
</dbReference>
<dbReference type="GO" id="GO:0005829">
    <property type="term" value="C:cytosol"/>
    <property type="evidence" value="ECO:0007669"/>
    <property type="project" value="TreeGrafter"/>
</dbReference>
<dbReference type="SUPFAM" id="SSF52151">
    <property type="entry name" value="FabD/lysophospholipase-like"/>
    <property type="match status" value="1"/>
</dbReference>
<dbReference type="RefSeq" id="WP_115569168.1">
    <property type="nucleotide sequence ID" value="NZ_NXLV01000003.1"/>
</dbReference>
<dbReference type="AlphaFoldDB" id="A0A3D8J2L5"/>
<evidence type="ECO:0000256" key="5">
    <source>
        <dbReference type="ARBA" id="ARBA00048462"/>
    </source>
</evidence>
<evidence type="ECO:0000313" key="10">
    <source>
        <dbReference type="Proteomes" id="UP000257045"/>
    </source>
</evidence>
<evidence type="ECO:0000256" key="7">
    <source>
        <dbReference type="PIRSR" id="PIRSR000446-1"/>
    </source>
</evidence>
<dbReference type="InterPro" id="IPR024925">
    <property type="entry name" value="Malonyl_CoA-ACP_transAc"/>
</dbReference>
<evidence type="ECO:0000313" key="9">
    <source>
        <dbReference type="EMBL" id="RDU71456.1"/>
    </source>
</evidence>
<organism evidence="9 10">
    <name type="scientific">Helicobacter brantae</name>
    <dbReference type="NCBI Taxonomy" id="375927"/>
    <lineage>
        <taxon>Bacteria</taxon>
        <taxon>Pseudomonadati</taxon>
        <taxon>Campylobacterota</taxon>
        <taxon>Epsilonproteobacteria</taxon>
        <taxon>Campylobacterales</taxon>
        <taxon>Helicobacteraceae</taxon>
        <taxon>Helicobacter</taxon>
    </lineage>
</organism>
<dbReference type="InterPro" id="IPR016036">
    <property type="entry name" value="Malonyl_transacylase_ACP-bd"/>
</dbReference>
<dbReference type="InterPro" id="IPR004410">
    <property type="entry name" value="Malonyl_CoA-ACP_transAc_FabD"/>
</dbReference>
<dbReference type="Gene3D" id="3.30.70.250">
    <property type="entry name" value="Malonyl-CoA ACP transacylase, ACP-binding"/>
    <property type="match status" value="1"/>
</dbReference>
<dbReference type="OrthoDB" id="9808564at2"/>
<protein>
    <recommendedName>
        <fullName evidence="2 6">Malonyl CoA-acyl carrier protein transacylase</fullName>
        <ecNumber evidence="1 6">2.3.1.39</ecNumber>
    </recommendedName>
</protein>
<keyword evidence="10" id="KW-1185">Reference proteome</keyword>
<evidence type="ECO:0000256" key="2">
    <source>
        <dbReference type="ARBA" id="ARBA00018953"/>
    </source>
</evidence>
<keyword evidence="3 6" id="KW-0808">Transferase</keyword>
<proteinExistence type="inferred from homology"/>
<feature type="active site" evidence="7">
    <location>
        <position position="200"/>
    </location>
</feature>
<sequence length="308" mass="33262">MRCAFIFPGQGSQAKGMGKDFYDNFSIAKELFECASDTLGLDMKHLLFEENDKLDLTQYTQPAIFLVSYIAHSVFQNELSLSPTLSLGHSLGEVSAVAVAGGASFENALRLTHQRGGLMAKACEGQDAGMMVIVGLADGVLEEFCSAQRESGKKVWCANYNGDGQVVLAGKKSDLASLEAPLKELGAKRALLLAMSVASHCPLLESACGEFEALLEEYLEPKMTNPILSNASLELYEDKAQAKTLLTQQLVMPVLYKQSIQKISSEVDAFIEFGNGSVLKGLNKRLSDKPTYNVSDVATLKESIANLS</sequence>
<dbReference type="EMBL" id="NXLV01000003">
    <property type="protein sequence ID" value="RDU71456.1"/>
    <property type="molecule type" value="Genomic_DNA"/>
</dbReference>
<dbReference type="PANTHER" id="PTHR42681:SF1">
    <property type="entry name" value="MALONYL-COA-ACYL CARRIER PROTEIN TRANSACYLASE, MITOCHONDRIAL"/>
    <property type="match status" value="1"/>
</dbReference>
<dbReference type="Proteomes" id="UP000257045">
    <property type="component" value="Unassembled WGS sequence"/>
</dbReference>
<dbReference type="InterPro" id="IPR001227">
    <property type="entry name" value="Ac_transferase_dom_sf"/>
</dbReference>
<dbReference type="EC" id="2.3.1.39" evidence="1 6"/>
<name>A0A3D8J2L5_9HELI</name>
<evidence type="ECO:0000256" key="3">
    <source>
        <dbReference type="ARBA" id="ARBA00022679"/>
    </source>
</evidence>
<dbReference type="PANTHER" id="PTHR42681">
    <property type="entry name" value="MALONYL-COA-ACYL CARRIER PROTEIN TRANSACYLASE, MITOCHONDRIAL"/>
    <property type="match status" value="1"/>
</dbReference>
<evidence type="ECO:0000256" key="1">
    <source>
        <dbReference type="ARBA" id="ARBA00013258"/>
    </source>
</evidence>
<dbReference type="SMART" id="SM00827">
    <property type="entry name" value="PKS_AT"/>
    <property type="match status" value="1"/>
</dbReference>
<evidence type="ECO:0000256" key="4">
    <source>
        <dbReference type="ARBA" id="ARBA00023315"/>
    </source>
</evidence>
<dbReference type="InterPro" id="IPR016035">
    <property type="entry name" value="Acyl_Trfase/lysoPLipase"/>
</dbReference>
<gene>
    <name evidence="9" type="primary">fabD</name>
    <name evidence="9" type="ORF">CQA58_02625</name>
</gene>
<accession>A0A3D8J2L5</accession>
<dbReference type="GO" id="GO:0004314">
    <property type="term" value="F:[acyl-carrier-protein] S-malonyltransferase activity"/>
    <property type="evidence" value="ECO:0007669"/>
    <property type="project" value="UniProtKB-EC"/>
</dbReference>
<comment type="catalytic activity">
    <reaction evidence="5 6">
        <text>holo-[ACP] + malonyl-CoA = malonyl-[ACP] + CoA</text>
        <dbReference type="Rhea" id="RHEA:41792"/>
        <dbReference type="Rhea" id="RHEA-COMP:9623"/>
        <dbReference type="Rhea" id="RHEA-COMP:9685"/>
        <dbReference type="ChEBI" id="CHEBI:57287"/>
        <dbReference type="ChEBI" id="CHEBI:57384"/>
        <dbReference type="ChEBI" id="CHEBI:64479"/>
        <dbReference type="ChEBI" id="CHEBI:78449"/>
        <dbReference type="EC" id="2.3.1.39"/>
    </reaction>
</comment>
<comment type="similarity">
    <text evidence="6">Belongs to the fabD family.</text>
</comment>
<dbReference type="NCBIfam" id="TIGR00128">
    <property type="entry name" value="fabD"/>
    <property type="match status" value="1"/>
</dbReference>
<feature type="domain" description="Malonyl-CoA:ACP transacylase (MAT)" evidence="8">
    <location>
        <begin position="6"/>
        <end position="304"/>
    </location>
</feature>
<dbReference type="InterPro" id="IPR050858">
    <property type="entry name" value="Mal-CoA-ACP_Trans/PKS_FabD"/>
</dbReference>
<dbReference type="SUPFAM" id="SSF55048">
    <property type="entry name" value="Probable ACP-binding domain of malonyl-CoA ACP transacylase"/>
    <property type="match status" value="1"/>
</dbReference>
<evidence type="ECO:0000259" key="8">
    <source>
        <dbReference type="SMART" id="SM00827"/>
    </source>
</evidence>
<dbReference type="PIRSF" id="PIRSF000446">
    <property type="entry name" value="Mct"/>
    <property type="match status" value="1"/>
</dbReference>
<keyword evidence="4 6" id="KW-0012">Acyltransferase</keyword>
<feature type="active site" evidence="7">
    <location>
        <position position="90"/>
    </location>
</feature>
<reference evidence="9 10" key="1">
    <citation type="submission" date="2018-04" db="EMBL/GenBank/DDBJ databases">
        <title>Novel Campyloabacter and Helicobacter Species and Strains.</title>
        <authorList>
            <person name="Mannion A.J."/>
            <person name="Shen Z."/>
            <person name="Fox J.G."/>
        </authorList>
    </citation>
    <scope>NUCLEOTIDE SEQUENCE [LARGE SCALE GENOMIC DNA]</scope>
    <source>
        <strain evidence="9 10">MIT 04-9366</strain>
    </source>
</reference>
<evidence type="ECO:0000256" key="6">
    <source>
        <dbReference type="PIRNR" id="PIRNR000446"/>
    </source>
</evidence>
<dbReference type="Gene3D" id="3.40.366.10">
    <property type="entry name" value="Malonyl-Coenzyme A Acyl Carrier Protein, domain 2"/>
    <property type="match status" value="1"/>
</dbReference>
<dbReference type="GO" id="GO:0006633">
    <property type="term" value="P:fatty acid biosynthetic process"/>
    <property type="evidence" value="ECO:0007669"/>
    <property type="project" value="TreeGrafter"/>
</dbReference>
<dbReference type="InterPro" id="IPR014043">
    <property type="entry name" value="Acyl_transferase_dom"/>
</dbReference>